<dbReference type="InterPro" id="IPR049326">
    <property type="entry name" value="Rhodopsin_dom_fungi"/>
</dbReference>
<evidence type="ECO:0000256" key="1">
    <source>
        <dbReference type="ARBA" id="ARBA00004141"/>
    </source>
</evidence>
<dbReference type="AlphaFoldDB" id="A0A9P4WIL5"/>
<dbReference type="PANTHER" id="PTHR33048">
    <property type="entry name" value="PTH11-LIKE INTEGRAL MEMBRANE PROTEIN (AFU_ORTHOLOGUE AFUA_5G11245)"/>
    <property type="match status" value="1"/>
</dbReference>
<evidence type="ECO:0000256" key="6">
    <source>
        <dbReference type="SAM" id="MobiDB-lite"/>
    </source>
</evidence>
<evidence type="ECO:0000256" key="3">
    <source>
        <dbReference type="ARBA" id="ARBA00022989"/>
    </source>
</evidence>
<evidence type="ECO:0000256" key="4">
    <source>
        <dbReference type="ARBA" id="ARBA00023136"/>
    </source>
</evidence>
<evidence type="ECO:0000256" key="5">
    <source>
        <dbReference type="ARBA" id="ARBA00038359"/>
    </source>
</evidence>
<dbReference type="EMBL" id="SWKV01000083">
    <property type="protein sequence ID" value="KAF3033322.1"/>
    <property type="molecule type" value="Genomic_DNA"/>
</dbReference>
<keyword evidence="4 7" id="KW-0472">Membrane</keyword>
<dbReference type="Pfam" id="PF20684">
    <property type="entry name" value="Fung_rhodopsin"/>
    <property type="match status" value="1"/>
</dbReference>
<accession>A0A9P4WIL5</accession>
<keyword evidence="10" id="KW-1185">Reference proteome</keyword>
<dbReference type="InterPro" id="IPR052337">
    <property type="entry name" value="SAT4-like"/>
</dbReference>
<organism evidence="9 10">
    <name type="scientific">Didymella heteroderae</name>
    <dbReference type="NCBI Taxonomy" id="1769908"/>
    <lineage>
        <taxon>Eukaryota</taxon>
        <taxon>Fungi</taxon>
        <taxon>Dikarya</taxon>
        <taxon>Ascomycota</taxon>
        <taxon>Pezizomycotina</taxon>
        <taxon>Dothideomycetes</taxon>
        <taxon>Pleosporomycetidae</taxon>
        <taxon>Pleosporales</taxon>
        <taxon>Pleosporineae</taxon>
        <taxon>Didymellaceae</taxon>
        <taxon>Didymella</taxon>
    </lineage>
</organism>
<protein>
    <recommendedName>
        <fullName evidence="8">Rhodopsin domain-containing protein</fullName>
    </recommendedName>
</protein>
<proteinExistence type="inferred from homology"/>
<feature type="transmembrane region" description="Helical" evidence="7">
    <location>
        <begin position="26"/>
        <end position="45"/>
    </location>
</feature>
<name>A0A9P4WIL5_9PLEO</name>
<evidence type="ECO:0000313" key="10">
    <source>
        <dbReference type="Proteomes" id="UP000758155"/>
    </source>
</evidence>
<feature type="region of interest" description="Disordered" evidence="6">
    <location>
        <begin position="98"/>
        <end position="120"/>
    </location>
</feature>
<evidence type="ECO:0000259" key="8">
    <source>
        <dbReference type="Pfam" id="PF20684"/>
    </source>
</evidence>
<dbReference type="Proteomes" id="UP000758155">
    <property type="component" value="Unassembled WGS sequence"/>
</dbReference>
<keyword evidence="2 7" id="KW-0812">Transmembrane</keyword>
<comment type="caution">
    <text evidence="9">The sequence shown here is derived from an EMBL/GenBank/DDBJ whole genome shotgun (WGS) entry which is preliminary data.</text>
</comment>
<feature type="transmembrane region" description="Helical" evidence="7">
    <location>
        <begin position="65"/>
        <end position="83"/>
    </location>
</feature>
<feature type="compositionally biased region" description="Basic and acidic residues" evidence="6">
    <location>
        <begin position="108"/>
        <end position="120"/>
    </location>
</feature>
<evidence type="ECO:0000313" key="9">
    <source>
        <dbReference type="EMBL" id="KAF3033322.1"/>
    </source>
</evidence>
<feature type="domain" description="Rhodopsin" evidence="8">
    <location>
        <begin position="2"/>
        <end position="87"/>
    </location>
</feature>
<evidence type="ECO:0000256" key="7">
    <source>
        <dbReference type="SAM" id="Phobius"/>
    </source>
</evidence>
<gene>
    <name evidence="9" type="ORF">E8E12_003716</name>
</gene>
<comment type="similarity">
    <text evidence="5">Belongs to the SAT4 family.</text>
</comment>
<dbReference type="GO" id="GO:0016020">
    <property type="term" value="C:membrane"/>
    <property type="evidence" value="ECO:0007669"/>
    <property type="project" value="UniProtKB-SubCell"/>
</dbReference>
<sequence>MDVFCAVMPYFIIRSLNIPRKDKRNLFILMGGSILGTFATVMKIIAMGSISNAADMTHSWSEITIWYLTENNVLIIAGSFPALRPFWRVVMGKYSSYLSSNSSRKTPRRDEHGQTAEDKELHIYTVGSKPKAGKRPNLYSTNIRVSSEERLCPPTEGVSVETVEGILHNHGDDRFECQAHIASTCSGGKSTSDGMRITVTSEVEIK</sequence>
<keyword evidence="3 7" id="KW-1133">Transmembrane helix</keyword>
<evidence type="ECO:0000256" key="2">
    <source>
        <dbReference type="ARBA" id="ARBA00022692"/>
    </source>
</evidence>
<reference evidence="9" key="1">
    <citation type="submission" date="2019-04" db="EMBL/GenBank/DDBJ databases">
        <title>Sequencing of skin fungus with MAO and IRED activity.</title>
        <authorList>
            <person name="Marsaioli A.J."/>
            <person name="Bonatto J.M.C."/>
            <person name="Reis Junior O."/>
        </authorList>
    </citation>
    <scope>NUCLEOTIDE SEQUENCE</scope>
    <source>
        <strain evidence="9">28M1</strain>
    </source>
</reference>
<comment type="subcellular location">
    <subcellularLocation>
        <location evidence="1">Membrane</location>
        <topology evidence="1">Multi-pass membrane protein</topology>
    </subcellularLocation>
</comment>
<dbReference type="PANTHER" id="PTHR33048:SF47">
    <property type="entry name" value="INTEGRAL MEMBRANE PROTEIN-RELATED"/>
    <property type="match status" value="1"/>
</dbReference>
<dbReference type="OrthoDB" id="3934549at2759"/>